<evidence type="ECO:0000313" key="2">
    <source>
        <dbReference type="Proteomes" id="UP001261666"/>
    </source>
</evidence>
<dbReference type="Proteomes" id="UP001261666">
    <property type="component" value="Unassembled WGS sequence"/>
</dbReference>
<reference evidence="1" key="1">
    <citation type="submission" date="2023-08" db="EMBL/GenBank/DDBJ databases">
        <title>Functional and genomic diversity of the sorghum phyllosphere microbiome.</title>
        <authorList>
            <person name="Shade A."/>
        </authorList>
    </citation>
    <scope>NUCLEOTIDE SEQUENCE</scope>
    <source>
        <strain evidence="1">SORGH_AS_0885</strain>
    </source>
</reference>
<proteinExistence type="predicted"/>
<name>A0ACC6ICK0_9ACTN</name>
<accession>A0ACC6ICK0</accession>
<dbReference type="EMBL" id="JAVIZJ010000001">
    <property type="protein sequence ID" value="MDR6208409.1"/>
    <property type="molecule type" value="Genomic_DNA"/>
</dbReference>
<protein>
    <submittedName>
        <fullName evidence="1">Uncharacterized protein</fullName>
    </submittedName>
</protein>
<sequence length="307" mass="33249">MTKAKASAKQEAATALAALTPAQSEEYAQTHQHLSIQDYLPVTFHDGAAKASKCEWSSHIAASLIPEEAGALAWVLIDTMMQVRFGPAISLYDTWREHTLAGTKIPAPGNETIAAFIEPVFGLPSKPKSEDHLHGHVGEWLWHLLTKDNAAVRVQPDPKGDVTDAGADGFSIYENTAGALRFRLWESKKNTGTGPLSTSLSTAYKQLATSGQRYVAKIVGTFTPGSYDDDTLSFMAKVPAAWTQGDELVGAGVTLATHQPLPDKPFKKMSEKLPLLDKPGQLRGLATSISCYDELAKTVRRYAWTAL</sequence>
<keyword evidence="2" id="KW-1185">Reference proteome</keyword>
<organism evidence="1 2">
    <name type="scientific">Nocardioides zeae</name>
    <dbReference type="NCBI Taxonomy" id="1457234"/>
    <lineage>
        <taxon>Bacteria</taxon>
        <taxon>Bacillati</taxon>
        <taxon>Actinomycetota</taxon>
        <taxon>Actinomycetes</taxon>
        <taxon>Propionibacteriales</taxon>
        <taxon>Nocardioidaceae</taxon>
        <taxon>Nocardioides</taxon>
    </lineage>
</organism>
<gene>
    <name evidence="1" type="ORF">QE364_000097</name>
</gene>
<evidence type="ECO:0000313" key="1">
    <source>
        <dbReference type="EMBL" id="MDR6208409.1"/>
    </source>
</evidence>
<comment type="caution">
    <text evidence="1">The sequence shown here is derived from an EMBL/GenBank/DDBJ whole genome shotgun (WGS) entry which is preliminary data.</text>
</comment>